<evidence type="ECO:0000313" key="12">
    <source>
        <dbReference type="Proteomes" id="UP000186955"/>
    </source>
</evidence>
<evidence type="ECO:0000256" key="1">
    <source>
        <dbReference type="ARBA" id="ARBA00001974"/>
    </source>
</evidence>
<dbReference type="PANTHER" id="PTHR12645:SF0">
    <property type="entry name" value="FAD-LINKED SULFHYDRYL OXIDASE ALR"/>
    <property type="match status" value="1"/>
</dbReference>
<dbReference type="EC" id="1.8.3.2" evidence="8"/>
<evidence type="ECO:0000256" key="2">
    <source>
        <dbReference type="ARBA" id="ARBA00004569"/>
    </source>
</evidence>
<feature type="compositionally biased region" description="Low complexity" evidence="9">
    <location>
        <begin position="66"/>
        <end position="99"/>
    </location>
</feature>
<dbReference type="STRING" id="1316194.A0A1Q5TAM9"/>
<feature type="compositionally biased region" description="Basic and acidic residues" evidence="9">
    <location>
        <begin position="27"/>
        <end position="36"/>
    </location>
</feature>
<reference evidence="11 12" key="1">
    <citation type="submission" date="2016-10" db="EMBL/GenBank/DDBJ databases">
        <title>Genome sequence of the ascomycete fungus Penicillium subrubescens.</title>
        <authorList>
            <person name="De Vries R.P."/>
            <person name="Peng M."/>
            <person name="Dilokpimol A."/>
            <person name="Hilden K."/>
            <person name="Makela M.R."/>
            <person name="Grigoriev I."/>
            <person name="Riley R."/>
            <person name="Granchi Z."/>
        </authorList>
    </citation>
    <scope>NUCLEOTIDE SEQUENCE [LARGE SCALE GENOMIC DNA]</scope>
    <source>
        <strain evidence="11 12">CBS 132785</strain>
    </source>
</reference>
<evidence type="ECO:0000256" key="9">
    <source>
        <dbReference type="SAM" id="MobiDB-lite"/>
    </source>
</evidence>
<feature type="region of interest" description="Disordered" evidence="9">
    <location>
        <begin position="64"/>
        <end position="112"/>
    </location>
</feature>
<evidence type="ECO:0000256" key="8">
    <source>
        <dbReference type="RuleBase" id="RU371123"/>
    </source>
</evidence>
<dbReference type="Gene3D" id="1.20.120.310">
    <property type="entry name" value="ERV/ALR sulfhydryl oxidase domain"/>
    <property type="match status" value="1"/>
</dbReference>
<keyword evidence="3 8" id="KW-0285">Flavoprotein</keyword>
<comment type="subcellular location">
    <subcellularLocation>
        <location evidence="2">Mitochondrion intermembrane space</location>
    </subcellularLocation>
</comment>
<evidence type="ECO:0000256" key="6">
    <source>
        <dbReference type="ARBA" id="ARBA00023128"/>
    </source>
</evidence>
<comment type="caution">
    <text evidence="11">The sequence shown here is derived from an EMBL/GenBank/DDBJ whole genome shotgun (WGS) entry which is preliminary data.</text>
</comment>
<dbReference type="InterPro" id="IPR017905">
    <property type="entry name" value="ERV/ALR_sulphydryl_oxidase"/>
</dbReference>
<feature type="region of interest" description="Disordered" evidence="9">
    <location>
        <begin position="1"/>
        <end position="52"/>
    </location>
</feature>
<dbReference type="GO" id="GO:0005758">
    <property type="term" value="C:mitochondrial intermembrane space"/>
    <property type="evidence" value="ECO:0007669"/>
    <property type="project" value="UniProtKB-SubCell"/>
</dbReference>
<sequence>MAEVPPEQLDAQFHTPPHAFNQIPPKPVKDSQDGDSKAPLPKGVVLDKDGKPCRTCTSIASWRALTKQQSQTSPSTTTSSSTSTTIPTSATTSRSTPQPTETPPDCPPDVEQLGRSTWTLLHTMAATYPEKASASHQEDMQGFLKFFSKLYPCWVCADDFRTWMAHPSGRNQPKLSGRKEFGWWMCEAHNEVNRKLGKKEFDCRLWEERWRTGWKDGRCD</sequence>
<accession>A0A1Q5TAM9</accession>
<dbReference type="FunFam" id="1.20.120.310:FF:000003">
    <property type="entry name" value="Sulfhydryl oxidase"/>
    <property type="match status" value="1"/>
</dbReference>
<name>A0A1Q5TAM9_9EURO</name>
<protein>
    <recommendedName>
        <fullName evidence="8">Sulfhydryl oxidase</fullName>
        <ecNumber evidence="8">1.8.3.2</ecNumber>
    </recommendedName>
</protein>
<keyword evidence="7" id="KW-1015">Disulfide bond</keyword>
<organism evidence="11 12">
    <name type="scientific">Penicillium subrubescens</name>
    <dbReference type="NCBI Taxonomy" id="1316194"/>
    <lineage>
        <taxon>Eukaryota</taxon>
        <taxon>Fungi</taxon>
        <taxon>Dikarya</taxon>
        <taxon>Ascomycota</taxon>
        <taxon>Pezizomycotina</taxon>
        <taxon>Eurotiomycetes</taxon>
        <taxon>Eurotiomycetidae</taxon>
        <taxon>Eurotiales</taxon>
        <taxon>Aspergillaceae</taxon>
        <taxon>Penicillium</taxon>
    </lineage>
</organism>
<keyword evidence="5 8" id="KW-0560">Oxidoreductase</keyword>
<evidence type="ECO:0000256" key="3">
    <source>
        <dbReference type="ARBA" id="ARBA00022630"/>
    </source>
</evidence>
<dbReference type="InterPro" id="IPR036774">
    <property type="entry name" value="ERV/ALR_sulphydryl_oxid_sf"/>
</dbReference>
<feature type="domain" description="ERV/ALR sulfhydryl oxidase" evidence="10">
    <location>
        <begin position="106"/>
        <end position="210"/>
    </location>
</feature>
<dbReference type="EMBL" id="MNBE01000695">
    <property type="protein sequence ID" value="OKO97248.1"/>
    <property type="molecule type" value="Genomic_DNA"/>
</dbReference>
<evidence type="ECO:0000256" key="7">
    <source>
        <dbReference type="ARBA" id="ARBA00023157"/>
    </source>
</evidence>
<comment type="catalytic activity">
    <reaction evidence="8">
        <text>2 R'C(R)SH + O2 = R'C(R)S-S(R)CR' + H2O2</text>
        <dbReference type="Rhea" id="RHEA:17357"/>
        <dbReference type="ChEBI" id="CHEBI:15379"/>
        <dbReference type="ChEBI" id="CHEBI:16240"/>
        <dbReference type="ChEBI" id="CHEBI:16520"/>
        <dbReference type="ChEBI" id="CHEBI:17412"/>
        <dbReference type="EC" id="1.8.3.2"/>
    </reaction>
</comment>
<evidence type="ECO:0000313" key="11">
    <source>
        <dbReference type="EMBL" id="OKO97248.1"/>
    </source>
</evidence>
<dbReference type="Gene3D" id="4.10.320.60">
    <property type="match status" value="1"/>
</dbReference>
<comment type="cofactor">
    <cofactor evidence="1 8">
        <name>FAD</name>
        <dbReference type="ChEBI" id="CHEBI:57692"/>
    </cofactor>
</comment>
<gene>
    <name evidence="11" type="ORF">PENSUB_10042</name>
</gene>
<dbReference type="SUPFAM" id="SSF69000">
    <property type="entry name" value="FAD-dependent thiol oxidase"/>
    <property type="match status" value="1"/>
</dbReference>
<dbReference type="PROSITE" id="PS51324">
    <property type="entry name" value="ERV_ALR"/>
    <property type="match status" value="1"/>
</dbReference>
<keyword evidence="4 8" id="KW-0274">FAD</keyword>
<dbReference type="InterPro" id="IPR039799">
    <property type="entry name" value="ALR/ERV"/>
</dbReference>
<evidence type="ECO:0000256" key="4">
    <source>
        <dbReference type="ARBA" id="ARBA00022827"/>
    </source>
</evidence>
<evidence type="ECO:0000256" key="5">
    <source>
        <dbReference type="ARBA" id="ARBA00023002"/>
    </source>
</evidence>
<evidence type="ECO:0000259" key="10">
    <source>
        <dbReference type="PROSITE" id="PS51324"/>
    </source>
</evidence>
<dbReference type="AlphaFoldDB" id="A0A1Q5TAM9"/>
<proteinExistence type="predicted"/>
<dbReference type="PANTHER" id="PTHR12645">
    <property type="entry name" value="ALR/ERV"/>
    <property type="match status" value="1"/>
</dbReference>
<dbReference type="Proteomes" id="UP000186955">
    <property type="component" value="Unassembled WGS sequence"/>
</dbReference>
<keyword evidence="12" id="KW-1185">Reference proteome</keyword>
<dbReference type="GO" id="GO:0016971">
    <property type="term" value="F:flavin-dependent sulfhydryl oxidase activity"/>
    <property type="evidence" value="ECO:0007669"/>
    <property type="project" value="InterPro"/>
</dbReference>
<keyword evidence="6" id="KW-0496">Mitochondrion</keyword>
<dbReference type="GO" id="GO:0050660">
    <property type="term" value="F:flavin adenine dinucleotide binding"/>
    <property type="evidence" value="ECO:0007669"/>
    <property type="project" value="TreeGrafter"/>
</dbReference>
<dbReference type="Pfam" id="PF04777">
    <property type="entry name" value="Evr1_Alr"/>
    <property type="match status" value="1"/>
</dbReference>